<organism evidence="7 8">
    <name type="scientific">Marasmius tenuissimus</name>
    <dbReference type="NCBI Taxonomy" id="585030"/>
    <lineage>
        <taxon>Eukaryota</taxon>
        <taxon>Fungi</taxon>
        <taxon>Dikarya</taxon>
        <taxon>Basidiomycota</taxon>
        <taxon>Agaricomycotina</taxon>
        <taxon>Agaricomycetes</taxon>
        <taxon>Agaricomycetidae</taxon>
        <taxon>Agaricales</taxon>
        <taxon>Marasmiineae</taxon>
        <taxon>Marasmiaceae</taxon>
        <taxon>Marasmius</taxon>
    </lineage>
</organism>
<sequence>MIANLFSHALFLSYFDLRSVLKWLLQQPHPTMAPSPGSSVSPEVLYTHFRTTFRSRKMEPLAVAVHAVSSLGNFTANQSIAVFGCGPVGLLCMAVAKALGAARIIAIDVQESRLEFAKTYFKGGVQLDTYVPVAKQDSETTVEYSMRNGANMKKVLGIEDQGPKSVDLVVDASGAETCIQTSFYVAKTRGCVVQLGIGAFFVTLDLSMVLLKELVFRGSFRYGPGDYALAIALTSQGKVDVKPLITHRYPFTSALEAFKAVQSGEKGLVKAVISGPGVDVDDNWSDEDGELIRLLSQCSRVSA</sequence>
<dbReference type="Pfam" id="PF00107">
    <property type="entry name" value="ADH_zinc_N"/>
    <property type="match status" value="1"/>
</dbReference>
<evidence type="ECO:0000313" key="8">
    <source>
        <dbReference type="Proteomes" id="UP001437256"/>
    </source>
</evidence>
<dbReference type="EMBL" id="JBBXMP010000026">
    <property type="protein sequence ID" value="KAL0067303.1"/>
    <property type="molecule type" value="Genomic_DNA"/>
</dbReference>
<comment type="similarity">
    <text evidence="2">Belongs to the zinc-containing alcohol dehydrogenase family.</text>
</comment>
<keyword evidence="8" id="KW-1185">Reference proteome</keyword>
<dbReference type="InterPro" id="IPR013149">
    <property type="entry name" value="ADH-like_C"/>
</dbReference>
<dbReference type="Gene3D" id="3.40.50.720">
    <property type="entry name" value="NAD(P)-binding Rossmann-like Domain"/>
    <property type="match status" value="1"/>
</dbReference>
<evidence type="ECO:0000256" key="5">
    <source>
        <dbReference type="ARBA" id="ARBA00023002"/>
    </source>
</evidence>
<reference evidence="7 8" key="1">
    <citation type="submission" date="2024-05" db="EMBL/GenBank/DDBJ databases">
        <title>A draft genome resource for the thread blight pathogen Marasmius tenuissimus strain MS-2.</title>
        <authorList>
            <person name="Yulfo-Soto G.E."/>
            <person name="Baruah I.K."/>
            <person name="Amoako-Attah I."/>
            <person name="Bukari Y."/>
            <person name="Meinhardt L.W."/>
            <person name="Bailey B.A."/>
            <person name="Cohen S.P."/>
        </authorList>
    </citation>
    <scope>NUCLEOTIDE SEQUENCE [LARGE SCALE GENOMIC DNA]</scope>
    <source>
        <strain evidence="7 8">MS-2</strain>
    </source>
</reference>
<keyword evidence="5" id="KW-0560">Oxidoreductase</keyword>
<dbReference type="Proteomes" id="UP001437256">
    <property type="component" value="Unassembled WGS sequence"/>
</dbReference>
<feature type="domain" description="Alcohol dehydrogenase-like C-terminal" evidence="6">
    <location>
        <begin position="87"/>
        <end position="234"/>
    </location>
</feature>
<accession>A0ABR3A0Z8</accession>
<keyword evidence="3" id="KW-0479">Metal-binding</keyword>
<comment type="cofactor">
    <cofactor evidence="1">
        <name>Zn(2+)</name>
        <dbReference type="ChEBI" id="CHEBI:29105"/>
    </cofactor>
</comment>
<protein>
    <recommendedName>
        <fullName evidence="6">Alcohol dehydrogenase-like C-terminal domain-containing protein</fullName>
    </recommendedName>
</protein>
<comment type="caution">
    <text evidence="7">The sequence shown here is derived from an EMBL/GenBank/DDBJ whole genome shotgun (WGS) entry which is preliminary data.</text>
</comment>
<evidence type="ECO:0000313" key="7">
    <source>
        <dbReference type="EMBL" id="KAL0067303.1"/>
    </source>
</evidence>
<evidence type="ECO:0000256" key="2">
    <source>
        <dbReference type="ARBA" id="ARBA00008072"/>
    </source>
</evidence>
<keyword evidence="4" id="KW-0862">Zinc</keyword>
<evidence type="ECO:0000256" key="1">
    <source>
        <dbReference type="ARBA" id="ARBA00001947"/>
    </source>
</evidence>
<evidence type="ECO:0000256" key="4">
    <source>
        <dbReference type="ARBA" id="ARBA00022833"/>
    </source>
</evidence>
<proteinExistence type="inferred from homology"/>
<gene>
    <name evidence="7" type="ORF">AAF712_005529</name>
</gene>
<dbReference type="Gene3D" id="3.90.180.10">
    <property type="entry name" value="Medium-chain alcohol dehydrogenases, catalytic domain"/>
    <property type="match status" value="1"/>
</dbReference>
<dbReference type="PANTHER" id="PTHR43161:SF9">
    <property type="entry name" value="SORBITOL DEHYDROGENASE"/>
    <property type="match status" value="1"/>
</dbReference>
<dbReference type="PANTHER" id="PTHR43161">
    <property type="entry name" value="SORBITOL DEHYDROGENASE"/>
    <property type="match status" value="1"/>
</dbReference>
<dbReference type="InterPro" id="IPR036291">
    <property type="entry name" value="NAD(P)-bd_dom_sf"/>
</dbReference>
<name>A0ABR3A0Z8_9AGAR</name>
<evidence type="ECO:0000256" key="3">
    <source>
        <dbReference type="ARBA" id="ARBA00022723"/>
    </source>
</evidence>
<dbReference type="SUPFAM" id="SSF51735">
    <property type="entry name" value="NAD(P)-binding Rossmann-fold domains"/>
    <property type="match status" value="1"/>
</dbReference>
<evidence type="ECO:0000259" key="6">
    <source>
        <dbReference type="Pfam" id="PF00107"/>
    </source>
</evidence>